<dbReference type="PANTHER" id="PTHR46197">
    <property type="entry name" value="PROTEIN ABHD14B-LIKE"/>
    <property type="match status" value="1"/>
</dbReference>
<keyword evidence="2" id="KW-0963">Cytoplasm</keyword>
<dbReference type="AlphaFoldDB" id="A0AAV4XYJ4"/>
<feature type="transmembrane region" description="Helical" evidence="4">
    <location>
        <begin position="12"/>
        <end position="33"/>
    </location>
</feature>
<dbReference type="Proteomes" id="UP001054945">
    <property type="component" value="Unassembled WGS sequence"/>
</dbReference>
<dbReference type="GO" id="GO:0005737">
    <property type="term" value="C:cytoplasm"/>
    <property type="evidence" value="ECO:0007669"/>
    <property type="project" value="UniProtKB-SubCell"/>
</dbReference>
<dbReference type="InterPro" id="IPR000073">
    <property type="entry name" value="AB_hydrolase_1"/>
</dbReference>
<dbReference type="Gene3D" id="3.40.50.1820">
    <property type="entry name" value="alpha/beta hydrolase"/>
    <property type="match status" value="1"/>
</dbReference>
<comment type="caution">
    <text evidence="6">The sequence shown here is derived from an EMBL/GenBank/DDBJ whole genome shotgun (WGS) entry which is preliminary data.</text>
</comment>
<proteinExistence type="inferred from homology"/>
<name>A0AAV4XYJ4_CAEEX</name>
<evidence type="ECO:0000313" key="7">
    <source>
        <dbReference type="Proteomes" id="UP001054945"/>
    </source>
</evidence>
<protein>
    <recommendedName>
        <fullName evidence="5">AB hydrolase-1 domain-containing protein</fullName>
    </recommendedName>
</protein>
<gene>
    <name evidence="6" type="primary">abhd14a</name>
    <name evidence="6" type="ORF">CEXT_477082</name>
</gene>
<evidence type="ECO:0000256" key="4">
    <source>
        <dbReference type="SAM" id="Phobius"/>
    </source>
</evidence>
<reference evidence="6 7" key="1">
    <citation type="submission" date="2021-06" db="EMBL/GenBank/DDBJ databases">
        <title>Caerostris extrusa draft genome.</title>
        <authorList>
            <person name="Kono N."/>
            <person name="Arakawa K."/>
        </authorList>
    </citation>
    <scope>NUCLEOTIDE SEQUENCE [LARGE SCALE GENOMIC DNA]</scope>
</reference>
<comment type="similarity">
    <text evidence="3">Belongs to the AB hydrolase superfamily. ABHD14 family.</text>
</comment>
<accession>A0AAV4XYJ4</accession>
<keyword evidence="4" id="KW-0812">Transmembrane</keyword>
<dbReference type="SUPFAM" id="SSF53474">
    <property type="entry name" value="alpha/beta-Hydrolases"/>
    <property type="match status" value="1"/>
</dbReference>
<evidence type="ECO:0000256" key="3">
    <source>
        <dbReference type="ARBA" id="ARBA00037942"/>
    </source>
</evidence>
<evidence type="ECO:0000313" key="6">
    <source>
        <dbReference type="EMBL" id="GIY99383.1"/>
    </source>
</evidence>
<feature type="domain" description="AB hydrolase-1" evidence="5">
    <location>
        <begin position="125"/>
        <end position="220"/>
    </location>
</feature>
<evidence type="ECO:0000256" key="2">
    <source>
        <dbReference type="ARBA" id="ARBA00022490"/>
    </source>
</evidence>
<evidence type="ECO:0000256" key="1">
    <source>
        <dbReference type="ARBA" id="ARBA00004496"/>
    </source>
</evidence>
<dbReference type="Pfam" id="PF12697">
    <property type="entry name" value="Abhydrolase_6"/>
    <property type="match status" value="1"/>
</dbReference>
<dbReference type="InterPro" id="IPR029058">
    <property type="entry name" value="AB_hydrolase_fold"/>
</dbReference>
<evidence type="ECO:0000259" key="5">
    <source>
        <dbReference type="Pfam" id="PF12697"/>
    </source>
</evidence>
<comment type="subcellular location">
    <subcellularLocation>
        <location evidence="1">Cytoplasm</location>
    </subcellularLocation>
</comment>
<keyword evidence="4" id="KW-1133">Transmembrane helix</keyword>
<keyword evidence="4" id="KW-0472">Membrane</keyword>
<keyword evidence="7" id="KW-1185">Reference proteome</keyword>
<dbReference type="EMBL" id="BPLR01001039">
    <property type="protein sequence ID" value="GIY99383.1"/>
    <property type="molecule type" value="Genomic_DNA"/>
</dbReference>
<sequence>MRKFSFGFLFTRRLVTISSLVICVWIVIGIIIYRSTSFTLFSDNQIKIPSETKPVGDEIEACKRQNQKLSPLFWRRVNYYRKEIPEALSSSATKIAVHSNFTTFHVYSKIHYLYAKPDIKKNLSVLLLHGQSYTSETWDKLRTIQHIAAFGYYAVAVDLPGYGDSPDIKKLNRTGFLTSIIDSLNMENVVIISPSMSGSFSMEFLIGYSTKMVGFVPVSPISSKQLSKHPCKTPINFTSMHFDKDCQKLLPFLGKKSPPNLSCIKVPTLVVYGEQDKSKSSAKLCLLPNSQGAEIPNGEHAAYLSNPELWHKLLYNYLDTLNDVLPCI</sequence>
<dbReference type="PANTHER" id="PTHR46197:SF3">
    <property type="entry name" value="AB HYDROLASE-1 DOMAIN-CONTAINING PROTEIN"/>
    <property type="match status" value="1"/>
</dbReference>
<organism evidence="6 7">
    <name type="scientific">Caerostris extrusa</name>
    <name type="common">Bark spider</name>
    <name type="synonym">Caerostris bankana</name>
    <dbReference type="NCBI Taxonomy" id="172846"/>
    <lineage>
        <taxon>Eukaryota</taxon>
        <taxon>Metazoa</taxon>
        <taxon>Ecdysozoa</taxon>
        <taxon>Arthropoda</taxon>
        <taxon>Chelicerata</taxon>
        <taxon>Arachnida</taxon>
        <taxon>Araneae</taxon>
        <taxon>Araneomorphae</taxon>
        <taxon>Entelegynae</taxon>
        <taxon>Araneoidea</taxon>
        <taxon>Araneidae</taxon>
        <taxon>Caerostris</taxon>
    </lineage>
</organism>